<evidence type="ECO:0000256" key="1">
    <source>
        <dbReference type="SAM" id="Phobius"/>
    </source>
</evidence>
<sequence>MEVKMMLIVSAGFILIFALGELFYYFDKGQNKGLTRKFTHISAGALIFFFPFFFTKNNSVLILSNVFFLVLLISMTSNKLSSIHDINESNVGAIIYPIIIYVMFVIDHNPAHFYQIPILILCLSDGFAGAIGKEWGKHYYSYLGWKKTFEGSLTFFLITLGIMIVFALKLPLKFYLLPVVAIPLYAFILTIIEALTPYGFDNYTVPFFAYWLLRLTIAK</sequence>
<name>A0A660S7I5_UNCT6</name>
<evidence type="ECO:0000313" key="3">
    <source>
        <dbReference type="Proteomes" id="UP000282321"/>
    </source>
</evidence>
<reference evidence="2 3" key="1">
    <citation type="submission" date="2018-06" db="EMBL/GenBank/DDBJ databases">
        <title>Extensive metabolic versatility and redundancy in microbially diverse, dynamic hydrothermal sediments.</title>
        <authorList>
            <person name="Dombrowski N."/>
            <person name="Teske A."/>
            <person name="Baker B.J."/>
        </authorList>
    </citation>
    <scope>NUCLEOTIDE SEQUENCE [LARGE SCALE GENOMIC DNA]</scope>
    <source>
        <strain evidence="2">B35_G9</strain>
    </source>
</reference>
<keyword evidence="1" id="KW-0472">Membrane</keyword>
<feature type="transmembrane region" description="Helical" evidence="1">
    <location>
        <begin position="151"/>
        <end position="168"/>
    </location>
</feature>
<evidence type="ECO:0008006" key="4">
    <source>
        <dbReference type="Google" id="ProtNLM"/>
    </source>
</evidence>
<dbReference type="AlphaFoldDB" id="A0A660S7I5"/>
<feature type="transmembrane region" description="Helical" evidence="1">
    <location>
        <begin position="38"/>
        <end position="54"/>
    </location>
</feature>
<comment type="caution">
    <text evidence="2">The sequence shown here is derived from an EMBL/GenBank/DDBJ whole genome shotgun (WGS) entry which is preliminary data.</text>
</comment>
<dbReference type="PANTHER" id="PTHR31303">
    <property type="entry name" value="CTP-DEPENDENT DIACYLGLYCEROL KINASE 1"/>
    <property type="match status" value="1"/>
</dbReference>
<dbReference type="GO" id="GO:0004143">
    <property type="term" value="F:ATP-dependent diacylglycerol kinase activity"/>
    <property type="evidence" value="ECO:0007669"/>
    <property type="project" value="InterPro"/>
</dbReference>
<feature type="transmembrane region" description="Helical" evidence="1">
    <location>
        <begin position="174"/>
        <end position="192"/>
    </location>
</feature>
<feature type="transmembrane region" description="Helical" evidence="1">
    <location>
        <begin position="60"/>
        <end position="77"/>
    </location>
</feature>
<dbReference type="PANTHER" id="PTHR31303:SF1">
    <property type="entry name" value="CTP-DEPENDENT DIACYLGLYCEROL KINASE 1"/>
    <property type="match status" value="1"/>
</dbReference>
<dbReference type="Proteomes" id="UP000282321">
    <property type="component" value="Unassembled WGS sequence"/>
</dbReference>
<organism evidence="2 3">
    <name type="scientific">candidate division TA06 bacterium</name>
    <dbReference type="NCBI Taxonomy" id="2250710"/>
    <lineage>
        <taxon>Bacteria</taxon>
        <taxon>Bacteria division TA06</taxon>
    </lineage>
</organism>
<dbReference type="EMBL" id="QNBC01000105">
    <property type="protein sequence ID" value="RKX65184.1"/>
    <property type="molecule type" value="Genomic_DNA"/>
</dbReference>
<keyword evidence="1" id="KW-1133">Transmembrane helix</keyword>
<gene>
    <name evidence="2" type="ORF">DRP44_06885</name>
</gene>
<protein>
    <recommendedName>
        <fullName evidence="4">Phosphatidate cytidylyltransferase</fullName>
    </recommendedName>
</protein>
<feature type="transmembrane region" description="Helical" evidence="1">
    <location>
        <begin position="89"/>
        <end position="106"/>
    </location>
</feature>
<feature type="transmembrane region" description="Helical" evidence="1">
    <location>
        <begin position="6"/>
        <end position="26"/>
    </location>
</feature>
<proteinExistence type="predicted"/>
<keyword evidence="1" id="KW-0812">Transmembrane</keyword>
<dbReference type="InterPro" id="IPR037997">
    <property type="entry name" value="Dgk1-like"/>
</dbReference>
<evidence type="ECO:0000313" key="2">
    <source>
        <dbReference type="EMBL" id="RKX65184.1"/>
    </source>
</evidence>
<accession>A0A660S7I5</accession>